<gene>
    <name evidence="1" type="ORF">M378DRAFT_164866</name>
</gene>
<dbReference type="EMBL" id="KN818262">
    <property type="protein sequence ID" value="KIL63174.1"/>
    <property type="molecule type" value="Genomic_DNA"/>
</dbReference>
<dbReference type="HOGENOM" id="CLU_2426558_0_0_1"/>
<reference evidence="1 2" key="1">
    <citation type="submission" date="2014-04" db="EMBL/GenBank/DDBJ databases">
        <title>Evolutionary Origins and Diversification of the Mycorrhizal Mutualists.</title>
        <authorList>
            <consortium name="DOE Joint Genome Institute"/>
            <consortium name="Mycorrhizal Genomics Consortium"/>
            <person name="Kohler A."/>
            <person name="Kuo A."/>
            <person name="Nagy L.G."/>
            <person name="Floudas D."/>
            <person name="Copeland A."/>
            <person name="Barry K.W."/>
            <person name="Cichocki N."/>
            <person name="Veneault-Fourrey C."/>
            <person name="LaButti K."/>
            <person name="Lindquist E.A."/>
            <person name="Lipzen A."/>
            <person name="Lundell T."/>
            <person name="Morin E."/>
            <person name="Murat C."/>
            <person name="Riley R."/>
            <person name="Ohm R."/>
            <person name="Sun H."/>
            <person name="Tunlid A."/>
            <person name="Henrissat B."/>
            <person name="Grigoriev I.V."/>
            <person name="Hibbett D.S."/>
            <person name="Martin F."/>
        </authorList>
    </citation>
    <scope>NUCLEOTIDE SEQUENCE [LARGE SCALE GENOMIC DNA]</scope>
    <source>
        <strain evidence="1 2">Koide BX008</strain>
    </source>
</reference>
<name>A0A0C2T934_AMAMK</name>
<dbReference type="InParanoid" id="A0A0C2T934"/>
<proteinExistence type="predicted"/>
<dbReference type="AlphaFoldDB" id="A0A0C2T934"/>
<accession>A0A0C2T934</accession>
<dbReference type="OrthoDB" id="3222453at2759"/>
<organism evidence="1 2">
    <name type="scientific">Amanita muscaria (strain Koide BX008)</name>
    <dbReference type="NCBI Taxonomy" id="946122"/>
    <lineage>
        <taxon>Eukaryota</taxon>
        <taxon>Fungi</taxon>
        <taxon>Dikarya</taxon>
        <taxon>Basidiomycota</taxon>
        <taxon>Agaricomycotina</taxon>
        <taxon>Agaricomycetes</taxon>
        <taxon>Agaricomycetidae</taxon>
        <taxon>Agaricales</taxon>
        <taxon>Pluteineae</taxon>
        <taxon>Amanitaceae</taxon>
        <taxon>Amanita</taxon>
    </lineage>
</organism>
<keyword evidence="2" id="KW-1185">Reference proteome</keyword>
<sequence>MLAMVEDVRHFYFLLNICPSQNGLVNLPNGFSLEKPEGEETIPNHFHAGLSFPTNHQEKLGEYTCKSSEGAIRELPEGAIEGGAMAKGRSR</sequence>
<protein>
    <submittedName>
        <fullName evidence="1">Uncharacterized protein</fullName>
    </submittedName>
</protein>
<evidence type="ECO:0000313" key="2">
    <source>
        <dbReference type="Proteomes" id="UP000054549"/>
    </source>
</evidence>
<dbReference type="Proteomes" id="UP000054549">
    <property type="component" value="Unassembled WGS sequence"/>
</dbReference>
<evidence type="ECO:0000313" key="1">
    <source>
        <dbReference type="EMBL" id="KIL63174.1"/>
    </source>
</evidence>